<dbReference type="SUPFAM" id="SSF53756">
    <property type="entry name" value="UDP-Glycosyltransferase/glycogen phosphorylase"/>
    <property type="match status" value="1"/>
</dbReference>
<proteinExistence type="predicted"/>
<dbReference type="SUPFAM" id="SSF48452">
    <property type="entry name" value="TPR-like"/>
    <property type="match status" value="1"/>
</dbReference>
<gene>
    <name evidence="1" type="ORF">PVT71_24355</name>
</gene>
<evidence type="ECO:0000313" key="1">
    <source>
        <dbReference type="EMBL" id="XCC96830.1"/>
    </source>
</evidence>
<dbReference type="EMBL" id="CP123386">
    <property type="protein sequence ID" value="XCC96830.1"/>
    <property type="molecule type" value="Genomic_DNA"/>
</dbReference>
<accession>A0AAU8APP5</accession>
<protein>
    <recommendedName>
        <fullName evidence="2">Tetratricopeptide repeat protein</fullName>
    </recommendedName>
</protein>
<geneLocation type="plasmid" evidence="1">
    <name>unnamed1</name>
</geneLocation>
<sequence>MNVHALTRKEKRALSARGAKLYGVGGDAAVALFHAYQFLRAGDLPQACGLVVPLTRSIPGNPHAWIVLGLAALNRSEGATAKAFFTKAEESAPKSLDVLTGLAKAHFLCAEPKPSALRMEEAFAAGCTDPDIVELYLTLVKMMGGILNSARLLEPVVGKIRSSVLAHKIALMLAEVGFMDRAAEWFERSHGYAPDSELGRCDAVSAHFHAGRMQETEAGARALLATDLKDPDPVMVLLIGALRFQSRHAELLEVIEGYEFRDRTLYARALAFAANAHADRGDEAAARHAYVEAMHIAEGGEMIGKAYGAFCLGHGDFAEGIPNYFKRLDPQSRRLARVENSAVENLQKHDHIYLTSEQGIGDQLALLALTRIMPVLQGTEVSFVSGPREAALLRDNTLGVRVITQPEAEARGEKVTGAQMVALGDLVRFLPDHPAEAHQGGFLQLDPEAVGAIRDRYAALAGDRPIFGMAWAARAIIGRLRSIALPELVALLPKDAFVVSLQYGDTGQEIAEAQALRPDVTFHTDPEIDQMADLAGFAAQCAALDRILSIDNTTVHVCGAIGHPNAHVLLPKGAETMWYWGHEASLDPWYGVLHLHRQAQAGDWSAALASLREALAA</sequence>
<dbReference type="RefSeq" id="WP_353475722.1">
    <property type="nucleotide sequence ID" value="NZ_CP123386.1"/>
</dbReference>
<dbReference type="AlphaFoldDB" id="A0AAU8APP5"/>
<name>A0AAU8APP5_9RHOB</name>
<evidence type="ECO:0008006" key="2">
    <source>
        <dbReference type="Google" id="ProtNLM"/>
    </source>
</evidence>
<organism evidence="1">
    <name type="scientific">Alloyangia sp. H15</name>
    <dbReference type="NCBI Taxonomy" id="3029062"/>
    <lineage>
        <taxon>Bacteria</taxon>
        <taxon>Pseudomonadati</taxon>
        <taxon>Pseudomonadota</taxon>
        <taxon>Alphaproteobacteria</taxon>
        <taxon>Rhodobacterales</taxon>
        <taxon>Roseobacteraceae</taxon>
        <taxon>Alloyangia</taxon>
    </lineage>
</organism>
<keyword evidence="1" id="KW-0614">Plasmid</keyword>
<reference evidence="1" key="1">
    <citation type="submission" date="2023-02" db="EMBL/GenBank/DDBJ databases">
        <title>Description and genomic characterization of Salipiger bruguierae sp. nov., isolated from the sediment of mangrove plant Bruguiera sexangula.</title>
        <authorList>
            <person name="Long M."/>
        </authorList>
    </citation>
    <scope>NUCLEOTIDE SEQUENCE</scope>
    <source>
        <strain evidence="1">H15</strain>
        <plasmid evidence="1">unnamed1</plasmid>
    </source>
</reference>
<dbReference type="InterPro" id="IPR011990">
    <property type="entry name" value="TPR-like_helical_dom_sf"/>
</dbReference>
<dbReference type="Gene3D" id="1.25.40.10">
    <property type="entry name" value="Tetratricopeptide repeat domain"/>
    <property type="match status" value="1"/>
</dbReference>